<dbReference type="GO" id="GO:0006892">
    <property type="term" value="P:post-Golgi vesicle-mediated transport"/>
    <property type="evidence" value="ECO:0007669"/>
    <property type="project" value="TreeGrafter"/>
</dbReference>
<keyword evidence="2" id="KW-0344">Guanine-nucleotide releasing factor</keyword>
<evidence type="ECO:0000256" key="2">
    <source>
        <dbReference type="ARBA" id="ARBA00022658"/>
    </source>
</evidence>
<feature type="compositionally biased region" description="Polar residues" evidence="4">
    <location>
        <begin position="1"/>
        <end position="10"/>
    </location>
</feature>
<protein>
    <submittedName>
        <fullName evidence="5">7892_t:CDS:1</fullName>
    </submittedName>
</protein>
<dbReference type="InterPro" id="IPR007515">
    <property type="entry name" value="Mss4"/>
</dbReference>
<evidence type="ECO:0000313" key="6">
    <source>
        <dbReference type="Proteomes" id="UP000789570"/>
    </source>
</evidence>
<name>A0A9N8VK85_9GLOM</name>
<dbReference type="InterPro" id="IPR011057">
    <property type="entry name" value="Mss4-like_sf"/>
</dbReference>
<comment type="caution">
    <text evidence="5">The sequence shown here is derived from an EMBL/GenBank/DDBJ whole genome shotgun (WGS) entry which is preliminary data.</text>
</comment>
<sequence>MSNTSSNGNNVPFGESENPQTFNEFEDPQSQLLTDGKQNAKAIYCACQSLILRANLGTWVERPKDKLKLPEGQILKKSYPETPSLDEEASNQGFWALYDIMAFENIGVSKTIDTGIKYLCCAVCDVGPLGYNDTKSTTNEFLIAVDRVINGSTENSCQTLAEMNQVVQHTYNIKRFWQRS</sequence>
<keyword evidence="6" id="KW-1185">Reference proteome</keyword>
<dbReference type="PANTHER" id="PTHR13276:SF0">
    <property type="entry name" value="GUANINE NUCLEOTIDE EXCHANGE FACTOR MSS4"/>
    <property type="match status" value="1"/>
</dbReference>
<dbReference type="GO" id="GO:0007264">
    <property type="term" value="P:small GTPase-mediated signal transduction"/>
    <property type="evidence" value="ECO:0007669"/>
    <property type="project" value="InterPro"/>
</dbReference>
<keyword evidence="1" id="KW-0813">Transport</keyword>
<proteinExistence type="predicted"/>
<evidence type="ECO:0000313" key="5">
    <source>
        <dbReference type="EMBL" id="CAG8451279.1"/>
    </source>
</evidence>
<dbReference type="InterPro" id="IPR011323">
    <property type="entry name" value="Mss4/transl-control_tumour"/>
</dbReference>
<dbReference type="GO" id="GO:0005085">
    <property type="term" value="F:guanyl-nucleotide exchange factor activity"/>
    <property type="evidence" value="ECO:0007669"/>
    <property type="project" value="UniProtKB-KW"/>
</dbReference>
<dbReference type="GO" id="GO:0005829">
    <property type="term" value="C:cytosol"/>
    <property type="evidence" value="ECO:0007669"/>
    <property type="project" value="TreeGrafter"/>
</dbReference>
<dbReference type="AlphaFoldDB" id="A0A9N8VK85"/>
<dbReference type="Gene3D" id="2.170.150.10">
    <property type="entry name" value="Metal Binding Protein, Guanine Nucleotide Exchange Factor, Chain A"/>
    <property type="match status" value="1"/>
</dbReference>
<dbReference type="SUPFAM" id="SSF51316">
    <property type="entry name" value="Mss4-like"/>
    <property type="match status" value="1"/>
</dbReference>
<dbReference type="Proteomes" id="UP000789570">
    <property type="component" value="Unassembled WGS sequence"/>
</dbReference>
<evidence type="ECO:0000256" key="3">
    <source>
        <dbReference type="ARBA" id="ARBA00022927"/>
    </source>
</evidence>
<dbReference type="OrthoDB" id="30840at2759"/>
<accession>A0A9N8VK85</accession>
<keyword evidence="3" id="KW-0653">Protein transport</keyword>
<organism evidence="5 6">
    <name type="scientific">Funneliformis caledonium</name>
    <dbReference type="NCBI Taxonomy" id="1117310"/>
    <lineage>
        <taxon>Eukaryota</taxon>
        <taxon>Fungi</taxon>
        <taxon>Fungi incertae sedis</taxon>
        <taxon>Mucoromycota</taxon>
        <taxon>Glomeromycotina</taxon>
        <taxon>Glomeromycetes</taxon>
        <taxon>Glomerales</taxon>
        <taxon>Glomeraceae</taxon>
        <taxon>Funneliformis</taxon>
    </lineage>
</organism>
<evidence type="ECO:0000256" key="4">
    <source>
        <dbReference type="SAM" id="MobiDB-lite"/>
    </source>
</evidence>
<dbReference type="EMBL" id="CAJVPQ010000152">
    <property type="protein sequence ID" value="CAG8451279.1"/>
    <property type="molecule type" value="Genomic_DNA"/>
</dbReference>
<dbReference type="PROSITE" id="PS51796">
    <property type="entry name" value="MSS4"/>
    <property type="match status" value="1"/>
</dbReference>
<dbReference type="GO" id="GO:0015031">
    <property type="term" value="P:protein transport"/>
    <property type="evidence" value="ECO:0007669"/>
    <property type="project" value="UniProtKB-KW"/>
</dbReference>
<dbReference type="PANTHER" id="PTHR13276">
    <property type="entry name" value="GUANINE NUCLEOTIDE EXCHANGE FACTOR MSS4"/>
    <property type="match status" value="1"/>
</dbReference>
<dbReference type="GO" id="GO:0008270">
    <property type="term" value="F:zinc ion binding"/>
    <property type="evidence" value="ECO:0007669"/>
    <property type="project" value="TreeGrafter"/>
</dbReference>
<dbReference type="GO" id="GO:0016020">
    <property type="term" value="C:membrane"/>
    <property type="evidence" value="ECO:0007669"/>
    <property type="project" value="TreeGrafter"/>
</dbReference>
<dbReference type="Pfam" id="PF04421">
    <property type="entry name" value="Mss4"/>
    <property type="match status" value="1"/>
</dbReference>
<reference evidence="5" key="1">
    <citation type="submission" date="2021-06" db="EMBL/GenBank/DDBJ databases">
        <authorList>
            <person name="Kallberg Y."/>
            <person name="Tangrot J."/>
            <person name="Rosling A."/>
        </authorList>
    </citation>
    <scope>NUCLEOTIDE SEQUENCE</scope>
    <source>
        <strain evidence="5">UK204</strain>
    </source>
</reference>
<gene>
    <name evidence="5" type="ORF">FCALED_LOCUS1247</name>
</gene>
<evidence type="ECO:0000256" key="1">
    <source>
        <dbReference type="ARBA" id="ARBA00022448"/>
    </source>
</evidence>
<feature type="region of interest" description="Disordered" evidence="4">
    <location>
        <begin position="1"/>
        <end position="23"/>
    </location>
</feature>